<reference evidence="2 3" key="1">
    <citation type="journal article" date="2020" name="Genomics">
        <title>Complete, high-quality genomes from long-read metagenomic sequencing of two wolf lichen thalli reveals enigmatic genome architecture.</title>
        <authorList>
            <person name="McKenzie S.K."/>
            <person name="Walston R.F."/>
            <person name="Allen J.L."/>
        </authorList>
    </citation>
    <scope>NUCLEOTIDE SEQUENCE [LARGE SCALE GENOMIC DNA]</scope>
    <source>
        <strain evidence="2">WasteWater2</strain>
    </source>
</reference>
<comment type="caution">
    <text evidence="2">The sequence shown here is derived from an EMBL/GenBank/DDBJ whole genome shotgun (WGS) entry which is preliminary data.</text>
</comment>
<dbReference type="EMBL" id="JACCJC010000004">
    <property type="protein sequence ID" value="KAF6239953.1"/>
    <property type="molecule type" value="Genomic_DNA"/>
</dbReference>
<proteinExistence type="predicted"/>
<protein>
    <submittedName>
        <fullName evidence="2">Uncharacterized protein</fullName>
    </submittedName>
</protein>
<feature type="compositionally biased region" description="Polar residues" evidence="1">
    <location>
        <begin position="32"/>
        <end position="51"/>
    </location>
</feature>
<evidence type="ECO:0000256" key="1">
    <source>
        <dbReference type="SAM" id="MobiDB-lite"/>
    </source>
</evidence>
<dbReference type="GeneID" id="59283235"/>
<name>A0A8H6L8Z6_9LECA</name>
<evidence type="ECO:0000313" key="2">
    <source>
        <dbReference type="EMBL" id="KAF6239953.1"/>
    </source>
</evidence>
<organism evidence="2 3">
    <name type="scientific">Letharia columbiana</name>
    <dbReference type="NCBI Taxonomy" id="112416"/>
    <lineage>
        <taxon>Eukaryota</taxon>
        <taxon>Fungi</taxon>
        <taxon>Dikarya</taxon>
        <taxon>Ascomycota</taxon>
        <taxon>Pezizomycotina</taxon>
        <taxon>Lecanoromycetes</taxon>
        <taxon>OSLEUM clade</taxon>
        <taxon>Lecanoromycetidae</taxon>
        <taxon>Lecanorales</taxon>
        <taxon>Lecanorineae</taxon>
        <taxon>Parmeliaceae</taxon>
        <taxon>Letharia</taxon>
    </lineage>
</organism>
<sequence length="89" mass="9903">MQQVDNHDIAIQGNAQGILEAKVNVPMKQENGESGRTNSARTGMANDVNSLDSKKNTLMEETDEMREDSSPENCEMTVITKKDYVAQDR</sequence>
<keyword evidence="3" id="KW-1185">Reference proteome</keyword>
<evidence type="ECO:0000313" key="3">
    <source>
        <dbReference type="Proteomes" id="UP000578531"/>
    </source>
</evidence>
<dbReference type="RefSeq" id="XP_037169222.1">
    <property type="nucleotide sequence ID" value="XM_037303500.1"/>
</dbReference>
<dbReference type="Proteomes" id="UP000578531">
    <property type="component" value="Unassembled WGS sequence"/>
</dbReference>
<feature type="region of interest" description="Disordered" evidence="1">
    <location>
        <begin position="29"/>
        <end position="55"/>
    </location>
</feature>
<accession>A0A8H6L8Z6</accession>
<dbReference type="AlphaFoldDB" id="A0A8H6L8Z6"/>
<gene>
    <name evidence="2" type="ORF">HO173_001561</name>
</gene>